<accession>A0AAD6Y893</accession>
<keyword evidence="2" id="KW-1185">Reference proteome</keyword>
<gene>
    <name evidence="1" type="ORF">GGX14DRAFT_397871</name>
</gene>
<name>A0AAD6Y893_9AGAR</name>
<dbReference type="Proteomes" id="UP001219525">
    <property type="component" value="Unassembled WGS sequence"/>
</dbReference>
<sequence length="298" mass="32862">MLPGVGLRCTWAPAGLFSWNCQLATSGYSPVSQVLAPAGSRADIIIHPHRPFTFWDIARPDLLLLNGGTTAGRWWFGFGRGAGVRVCSSAPPSPHRCFLPASPLPSFEPSWPSLKLSWPSLKSDLSLFLHFGAPRPHKPRMNPWLQVYHIKCSLRAQPQVPSSRSQPQVSSLLNLRACPLHQMLANPKKSPETFADWGLRRLGPWPTGALVLTIKPRITRPSSLIPSLPPPIFALPIARAASWMPWRSLLPVYLFGVKLRKAADLRPAKQLLPSPPPSWPPCQLELESGHLLRQLGTG</sequence>
<evidence type="ECO:0000313" key="2">
    <source>
        <dbReference type="Proteomes" id="UP001219525"/>
    </source>
</evidence>
<comment type="caution">
    <text evidence="1">The sequence shown here is derived from an EMBL/GenBank/DDBJ whole genome shotgun (WGS) entry which is preliminary data.</text>
</comment>
<dbReference type="EMBL" id="JARJCW010000045">
    <property type="protein sequence ID" value="KAJ7204944.1"/>
    <property type="molecule type" value="Genomic_DNA"/>
</dbReference>
<organism evidence="1 2">
    <name type="scientific">Mycena pura</name>
    <dbReference type="NCBI Taxonomy" id="153505"/>
    <lineage>
        <taxon>Eukaryota</taxon>
        <taxon>Fungi</taxon>
        <taxon>Dikarya</taxon>
        <taxon>Basidiomycota</taxon>
        <taxon>Agaricomycotina</taxon>
        <taxon>Agaricomycetes</taxon>
        <taxon>Agaricomycetidae</taxon>
        <taxon>Agaricales</taxon>
        <taxon>Marasmiineae</taxon>
        <taxon>Mycenaceae</taxon>
        <taxon>Mycena</taxon>
    </lineage>
</organism>
<reference evidence="1" key="1">
    <citation type="submission" date="2023-03" db="EMBL/GenBank/DDBJ databases">
        <title>Massive genome expansion in bonnet fungi (Mycena s.s.) driven by repeated elements and novel gene families across ecological guilds.</title>
        <authorList>
            <consortium name="Lawrence Berkeley National Laboratory"/>
            <person name="Harder C.B."/>
            <person name="Miyauchi S."/>
            <person name="Viragh M."/>
            <person name="Kuo A."/>
            <person name="Thoen E."/>
            <person name="Andreopoulos B."/>
            <person name="Lu D."/>
            <person name="Skrede I."/>
            <person name="Drula E."/>
            <person name="Henrissat B."/>
            <person name="Morin E."/>
            <person name="Kohler A."/>
            <person name="Barry K."/>
            <person name="LaButti K."/>
            <person name="Morin E."/>
            <person name="Salamov A."/>
            <person name="Lipzen A."/>
            <person name="Mereny Z."/>
            <person name="Hegedus B."/>
            <person name="Baldrian P."/>
            <person name="Stursova M."/>
            <person name="Weitz H."/>
            <person name="Taylor A."/>
            <person name="Grigoriev I.V."/>
            <person name="Nagy L.G."/>
            <person name="Martin F."/>
            <person name="Kauserud H."/>
        </authorList>
    </citation>
    <scope>NUCLEOTIDE SEQUENCE</scope>
    <source>
        <strain evidence="1">9144</strain>
    </source>
</reference>
<proteinExistence type="predicted"/>
<evidence type="ECO:0000313" key="1">
    <source>
        <dbReference type="EMBL" id="KAJ7204944.1"/>
    </source>
</evidence>
<protein>
    <submittedName>
        <fullName evidence="1">Uncharacterized protein</fullName>
    </submittedName>
</protein>
<dbReference type="AlphaFoldDB" id="A0AAD6Y893"/>